<evidence type="ECO:0000256" key="4">
    <source>
        <dbReference type="ARBA" id="ARBA00022786"/>
    </source>
</evidence>
<dbReference type="Pfam" id="PF12896">
    <property type="entry name" value="ANAPC4"/>
    <property type="match status" value="1"/>
</dbReference>
<dbReference type="GO" id="GO:0051301">
    <property type="term" value="P:cell division"/>
    <property type="evidence" value="ECO:0007669"/>
    <property type="project" value="UniProtKB-KW"/>
</dbReference>
<keyword evidence="10" id="KW-1185">Reference proteome</keyword>
<keyword evidence="5" id="KW-0131">Cell cycle</keyword>
<proteinExistence type="predicted"/>
<keyword evidence="3" id="KW-0498">Mitosis</keyword>
<feature type="compositionally biased region" description="Acidic residues" evidence="6">
    <location>
        <begin position="167"/>
        <end position="177"/>
    </location>
</feature>
<organism evidence="9 10">
    <name type="scientific">Polychaeton citri CBS 116435</name>
    <dbReference type="NCBI Taxonomy" id="1314669"/>
    <lineage>
        <taxon>Eukaryota</taxon>
        <taxon>Fungi</taxon>
        <taxon>Dikarya</taxon>
        <taxon>Ascomycota</taxon>
        <taxon>Pezizomycotina</taxon>
        <taxon>Dothideomycetes</taxon>
        <taxon>Dothideomycetidae</taxon>
        <taxon>Capnodiales</taxon>
        <taxon>Capnodiaceae</taxon>
        <taxon>Polychaeton</taxon>
    </lineage>
</organism>
<dbReference type="GO" id="GO:0005680">
    <property type="term" value="C:anaphase-promoting complex"/>
    <property type="evidence" value="ECO:0007669"/>
    <property type="project" value="InterPro"/>
</dbReference>
<dbReference type="Proteomes" id="UP000799441">
    <property type="component" value="Unassembled WGS sequence"/>
</dbReference>
<dbReference type="InterPro" id="IPR024789">
    <property type="entry name" value="APC4"/>
</dbReference>
<dbReference type="PANTHER" id="PTHR13260">
    <property type="entry name" value="ANAPHASE PROMOTING COMPLEX SUBUNIT 4 APC4"/>
    <property type="match status" value="1"/>
</dbReference>
<protein>
    <recommendedName>
        <fullName evidence="1">Anaphase-promoting complex subunit 4</fullName>
    </recommendedName>
</protein>
<feature type="domain" description="Anaphase-promoting complex subunit 4 long" evidence="8">
    <location>
        <begin position="313"/>
        <end position="507"/>
    </location>
</feature>
<evidence type="ECO:0000259" key="8">
    <source>
        <dbReference type="Pfam" id="PF12896"/>
    </source>
</evidence>
<evidence type="ECO:0000256" key="1">
    <source>
        <dbReference type="ARBA" id="ARBA00016067"/>
    </source>
</evidence>
<comment type="caution">
    <text evidence="9">The sequence shown here is derived from an EMBL/GenBank/DDBJ whole genome shotgun (WGS) entry which is preliminary data.</text>
</comment>
<dbReference type="InterPro" id="IPR024790">
    <property type="entry name" value="APC4_long_dom"/>
</dbReference>
<feature type="region of interest" description="Disordered" evidence="6">
    <location>
        <begin position="161"/>
        <end position="187"/>
    </location>
</feature>
<dbReference type="GO" id="GO:0034399">
    <property type="term" value="C:nuclear periphery"/>
    <property type="evidence" value="ECO:0007669"/>
    <property type="project" value="TreeGrafter"/>
</dbReference>
<dbReference type="InterPro" id="IPR024977">
    <property type="entry name" value="Apc4-like_WD40_dom"/>
</dbReference>
<evidence type="ECO:0000313" key="10">
    <source>
        <dbReference type="Proteomes" id="UP000799441"/>
    </source>
</evidence>
<evidence type="ECO:0000313" key="9">
    <source>
        <dbReference type="EMBL" id="KAF2717281.1"/>
    </source>
</evidence>
<evidence type="ECO:0000256" key="5">
    <source>
        <dbReference type="ARBA" id="ARBA00023306"/>
    </source>
</evidence>
<dbReference type="EMBL" id="MU003847">
    <property type="protein sequence ID" value="KAF2717281.1"/>
    <property type="molecule type" value="Genomic_DNA"/>
</dbReference>
<reference evidence="9" key="1">
    <citation type="journal article" date="2020" name="Stud. Mycol.">
        <title>101 Dothideomycetes genomes: a test case for predicting lifestyles and emergence of pathogens.</title>
        <authorList>
            <person name="Haridas S."/>
            <person name="Albert R."/>
            <person name="Binder M."/>
            <person name="Bloem J."/>
            <person name="Labutti K."/>
            <person name="Salamov A."/>
            <person name="Andreopoulos B."/>
            <person name="Baker S."/>
            <person name="Barry K."/>
            <person name="Bills G."/>
            <person name="Bluhm B."/>
            <person name="Cannon C."/>
            <person name="Castanera R."/>
            <person name="Culley D."/>
            <person name="Daum C."/>
            <person name="Ezra D."/>
            <person name="Gonzalez J."/>
            <person name="Henrissat B."/>
            <person name="Kuo A."/>
            <person name="Liang C."/>
            <person name="Lipzen A."/>
            <person name="Lutzoni F."/>
            <person name="Magnuson J."/>
            <person name="Mondo S."/>
            <person name="Nolan M."/>
            <person name="Ohm R."/>
            <person name="Pangilinan J."/>
            <person name="Park H.-J."/>
            <person name="Ramirez L."/>
            <person name="Alfaro M."/>
            <person name="Sun H."/>
            <person name="Tritt A."/>
            <person name="Yoshinaga Y."/>
            <person name="Zwiers L.-H."/>
            <person name="Turgeon B."/>
            <person name="Goodwin S."/>
            <person name="Spatafora J."/>
            <person name="Crous P."/>
            <person name="Grigoriev I."/>
        </authorList>
    </citation>
    <scope>NUCLEOTIDE SEQUENCE</scope>
    <source>
        <strain evidence="9">CBS 116435</strain>
    </source>
</reference>
<dbReference type="PANTHER" id="PTHR13260:SF0">
    <property type="entry name" value="ANAPHASE-PROMOTING COMPLEX SUBUNIT 4"/>
    <property type="match status" value="1"/>
</dbReference>
<name>A0A9P4Q2Q0_9PEZI</name>
<sequence>MATIELHVVTKPRLYLRPSTRSGKSKLCAISSAHDLIALPADKGDVIVLRLNGQVAFTCRRKHASINAGNDDAAVSALEWKPDGTLLAIGWSDGTWGVVSGENGRTFSRGAVRAPEVREAGWKLDLKPDFGDDESDEDGTQDEAKEVFLFGWSSSNTAFSGTALGQDGDDDDLDTSDNLDTLSDPATSKQVATAVSLPYKLATIDATEILPRLSALPSHGMPLMKAGPEGNKFSSQAAADALFPSTKTTTSLGAIGTLLICTGRGEIEVLLEESVSVGSIRMSELRPALHASNPRSSTHVLICRDSEERHLLASVRLSNLSLDNPLLHTVTSNTRRLQNLLSYTTYTVRCIQHDYATGLGFPTRLINNINTELGEKGEGNIVSNLYHLALTTNFTPTILEWLTDIVKEQNHKRWYSAVETMYQHLQTHIFAHVLPALDRLSVAAATLRGHAVFHEDSSEFGISASLFTNILSSVDAVRLLVQRILLIIMDESKQFRAFSRWLKVMIDIGSAGPFTKTANEIEEREFANLDHGLATQYIKSALTSSLLENFVGDLNIATLRGECTKAEWFGNDVIRSVTYDSTKVALARYDGVSKDSNIIPTDVIHSFEESQSSFRPTRIVLGDRPGKEVCIVFDDHRDIWMVLDISARARSNAFTAEKVVDDEDFFEDDMEVEWKA</sequence>
<evidence type="ECO:0000256" key="2">
    <source>
        <dbReference type="ARBA" id="ARBA00022618"/>
    </source>
</evidence>
<dbReference type="Pfam" id="PF12894">
    <property type="entry name" value="ANAPC4_WD40"/>
    <property type="match status" value="1"/>
</dbReference>
<gene>
    <name evidence="9" type="ORF">K431DRAFT_277204</name>
</gene>
<feature type="domain" description="Anaphase-promoting complex subunit 4-like WD40" evidence="7">
    <location>
        <begin position="31"/>
        <end position="123"/>
    </location>
</feature>
<dbReference type="GO" id="GO:0070979">
    <property type="term" value="P:protein K11-linked ubiquitination"/>
    <property type="evidence" value="ECO:0007669"/>
    <property type="project" value="TreeGrafter"/>
</dbReference>
<evidence type="ECO:0000259" key="7">
    <source>
        <dbReference type="Pfam" id="PF12894"/>
    </source>
</evidence>
<accession>A0A9P4Q2Q0</accession>
<evidence type="ECO:0000256" key="3">
    <source>
        <dbReference type="ARBA" id="ARBA00022776"/>
    </source>
</evidence>
<dbReference type="OrthoDB" id="10266042at2759"/>
<dbReference type="AlphaFoldDB" id="A0A9P4Q2Q0"/>
<keyword evidence="2" id="KW-0132">Cell division</keyword>
<evidence type="ECO:0000256" key="6">
    <source>
        <dbReference type="SAM" id="MobiDB-lite"/>
    </source>
</evidence>
<keyword evidence="4" id="KW-0833">Ubl conjugation pathway</keyword>
<dbReference type="GO" id="GO:0031145">
    <property type="term" value="P:anaphase-promoting complex-dependent catabolic process"/>
    <property type="evidence" value="ECO:0007669"/>
    <property type="project" value="InterPro"/>
</dbReference>